<name>A0A9W8G2Q3_9FUNG</name>
<comment type="function">
    <text evidence="1">Nuclease required for the repair of DNA interstrand cross-links (ICL). Acts as a 5'-3' exonuclease that anchors at a cut end of DNA and cleaves DNA successively at every third nucleotide, allowing to excise an ICL from one strand through flanking incisions.</text>
</comment>
<dbReference type="InterPro" id="IPR049126">
    <property type="entry name" value="FAN1-like_TPR"/>
</dbReference>
<dbReference type="EC" id="3.1.4.1" evidence="1"/>
<keyword evidence="1" id="KW-0539">Nucleus</keyword>
<dbReference type="EMBL" id="JANBTW010000178">
    <property type="protein sequence ID" value="KAJ2668763.1"/>
    <property type="molecule type" value="Genomic_DNA"/>
</dbReference>
<keyword evidence="1" id="KW-0464">Manganese</keyword>
<dbReference type="Pfam" id="PF21315">
    <property type="entry name" value="FAN1_HTH"/>
    <property type="match status" value="1"/>
</dbReference>
<feature type="compositionally biased region" description="Polar residues" evidence="2">
    <location>
        <begin position="82"/>
        <end position="93"/>
    </location>
</feature>
<comment type="subcellular location">
    <subcellularLocation>
        <location evidence="1">Nucleus</location>
    </subcellularLocation>
</comment>
<keyword evidence="1" id="KW-0460">Magnesium</keyword>
<dbReference type="PANTHER" id="PTHR15749">
    <property type="entry name" value="FANCONI-ASSOCIATED NUCLEASE 1"/>
    <property type="match status" value="1"/>
</dbReference>
<dbReference type="InterPro" id="IPR033315">
    <property type="entry name" value="Fan1-like"/>
</dbReference>
<protein>
    <recommendedName>
        <fullName evidence="1">Fanconi-associated nuclease</fullName>
        <ecNumber evidence="1">3.1.4.1</ecNumber>
    </recommendedName>
</protein>
<keyword evidence="1" id="KW-0540">Nuclease</keyword>
<dbReference type="PANTHER" id="PTHR15749:SF4">
    <property type="entry name" value="FANCONI-ASSOCIATED NUCLEASE 1"/>
    <property type="match status" value="1"/>
</dbReference>
<comment type="cofactor">
    <cofactor evidence="1">
        <name>Mg(2+)</name>
        <dbReference type="ChEBI" id="CHEBI:18420"/>
    </cofactor>
    <cofactor evidence="1">
        <name>Mn(2+)</name>
        <dbReference type="ChEBI" id="CHEBI:29035"/>
    </cofactor>
</comment>
<sequence length="764" mass="86036">MNQKHKHKDGSSVGTRVSSSGLSTVTEFLTIGSQQETSAVVVTDSSGSDSDLELVVIHAKNSTLDTCLPSLEPPSASVLEKSLTNAPRSSPIKSTIKRPRSNEDDDLSVLYESPKSLSQPEDRFQQTASTTITSVLTQPDINRLPAEASTKAAKLARAISTKVATEAGVHSPERQSYLQIFDRILHTVLCAEAHLFSDYERQILTAFSELDRHSRYLYTRLFMRKQAWVRVSSLNYGEKEVVTLSCKYLSARIQDLEPFILTEIDIDDCEKALALLLTPELKVLAKSKGIKQISGKTKEFLCSSIIKCAKQRTVTSFFRKDKDDSVKQRLNCLINEVTKITGPLVYLNPAVAELFERLHLVFFRSPVHIGDDNTMRLAILATIGQIRFPKYTIVRSSTLFASKDDLVRYKLLLEVSAEMAELAASSVKQIDDHRKGWEIYLKHREDWAKLVGSLYSNTQGGTSPISANGSDSESTSIEYWKCHFTPGWALSRIVERGAKFAATLKQYFNEEEILLSLVSQKAYRLHKRGEWYERLILLYSTHLRPKKIKGNENAEKKALLMLKRARGICIRAIQDEHVNRISLHSISRQLRALEAKLGVETGEYYQHPRICLEWQSAPERTVYGVRINNRAGRGPSLWDGNDGIPCTVEQLALWRYKDLGYKGLHSENAMATTLFSLLFWDIIFHPLPGVLDTEYQSRPLDMGSNTFYSSRKALVDRRLEDIAGGGFADIIRPNYEREFGAECVGVSWDITLDNLLTVAQVSIN</sequence>
<dbReference type="InterPro" id="IPR049132">
    <property type="entry name" value="FAN1-like_euk"/>
</dbReference>
<accession>A0A9W8G2Q3</accession>
<evidence type="ECO:0000313" key="6">
    <source>
        <dbReference type="Proteomes" id="UP001151518"/>
    </source>
</evidence>
<organism evidence="5 6">
    <name type="scientific">Coemansia spiralis</name>
    <dbReference type="NCBI Taxonomy" id="417178"/>
    <lineage>
        <taxon>Eukaryota</taxon>
        <taxon>Fungi</taxon>
        <taxon>Fungi incertae sedis</taxon>
        <taxon>Zoopagomycota</taxon>
        <taxon>Kickxellomycotina</taxon>
        <taxon>Kickxellomycetes</taxon>
        <taxon>Kickxellales</taxon>
        <taxon>Kickxellaceae</taxon>
        <taxon>Coemansia</taxon>
    </lineage>
</organism>
<feature type="compositionally biased region" description="Low complexity" evidence="2">
    <location>
        <begin position="11"/>
        <end position="21"/>
    </location>
</feature>
<dbReference type="GO" id="GO:0008409">
    <property type="term" value="F:5'-3' exonuclease activity"/>
    <property type="evidence" value="ECO:0007669"/>
    <property type="project" value="TreeGrafter"/>
</dbReference>
<dbReference type="GO" id="GO:0004528">
    <property type="term" value="F:phosphodiesterase I activity"/>
    <property type="evidence" value="ECO:0007669"/>
    <property type="project" value="UniProtKB-EC"/>
</dbReference>
<dbReference type="GO" id="GO:0017108">
    <property type="term" value="F:5'-flap endonuclease activity"/>
    <property type="evidence" value="ECO:0007669"/>
    <property type="project" value="TreeGrafter"/>
</dbReference>
<dbReference type="CDD" id="cd22326">
    <property type="entry name" value="FAN1-like"/>
    <property type="match status" value="1"/>
</dbReference>
<feature type="region of interest" description="Disordered" evidence="2">
    <location>
        <begin position="80"/>
        <end position="106"/>
    </location>
</feature>
<gene>
    <name evidence="5" type="ORF">GGI25_006359</name>
</gene>
<dbReference type="AlphaFoldDB" id="A0A9W8G2Q3"/>
<dbReference type="GO" id="GO:0005634">
    <property type="term" value="C:nucleus"/>
    <property type="evidence" value="ECO:0007669"/>
    <property type="project" value="UniProtKB-SubCell"/>
</dbReference>
<dbReference type="Pfam" id="PF21170">
    <property type="entry name" value="FAN1_TPR"/>
    <property type="match status" value="1"/>
</dbReference>
<feature type="domain" description="Fanconi-associated nuclease 1-like winged-helix" evidence="4">
    <location>
        <begin position="177"/>
        <end position="243"/>
    </location>
</feature>
<comment type="similarity">
    <text evidence="1">Belongs to the FAN1 family.</text>
</comment>
<evidence type="ECO:0000313" key="5">
    <source>
        <dbReference type="EMBL" id="KAJ2668763.1"/>
    </source>
</evidence>
<comment type="catalytic activity">
    <reaction evidence="1">
        <text>Hydrolytically removes 5'-nucleotides successively from the 3'-hydroxy termini of 3'-hydroxy-terminated oligonucleotides.</text>
        <dbReference type="EC" id="3.1.4.1"/>
    </reaction>
</comment>
<evidence type="ECO:0000256" key="2">
    <source>
        <dbReference type="SAM" id="MobiDB-lite"/>
    </source>
</evidence>
<evidence type="ECO:0000259" key="4">
    <source>
        <dbReference type="Pfam" id="PF21315"/>
    </source>
</evidence>
<keyword evidence="1" id="KW-0479">Metal-binding</keyword>
<proteinExistence type="inferred from homology"/>
<comment type="caution">
    <text evidence="5">The sequence shown here is derived from an EMBL/GenBank/DDBJ whole genome shotgun (WGS) entry which is preliminary data.</text>
</comment>
<dbReference type="GO" id="GO:0036297">
    <property type="term" value="P:interstrand cross-link repair"/>
    <property type="evidence" value="ECO:0007669"/>
    <property type="project" value="InterPro"/>
</dbReference>
<feature type="domain" description="Fanconi-associated nuclease 1-like TPR" evidence="3">
    <location>
        <begin position="475"/>
        <end position="545"/>
    </location>
</feature>
<dbReference type="InterPro" id="IPR049125">
    <property type="entry name" value="FAN1-like_WH"/>
</dbReference>
<keyword evidence="1" id="KW-0227">DNA damage</keyword>
<dbReference type="Proteomes" id="UP001151518">
    <property type="component" value="Unassembled WGS sequence"/>
</dbReference>
<evidence type="ECO:0000256" key="1">
    <source>
        <dbReference type="RuleBase" id="RU365033"/>
    </source>
</evidence>
<feature type="region of interest" description="Disordered" evidence="2">
    <location>
        <begin position="1"/>
        <end position="21"/>
    </location>
</feature>
<dbReference type="GO" id="GO:0046872">
    <property type="term" value="F:metal ion binding"/>
    <property type="evidence" value="ECO:0007669"/>
    <property type="project" value="UniProtKB-KW"/>
</dbReference>
<evidence type="ECO:0000259" key="3">
    <source>
        <dbReference type="Pfam" id="PF21170"/>
    </source>
</evidence>
<keyword evidence="1" id="KW-0234">DNA repair</keyword>
<reference evidence="5" key="1">
    <citation type="submission" date="2022-07" db="EMBL/GenBank/DDBJ databases">
        <title>Phylogenomic reconstructions and comparative analyses of Kickxellomycotina fungi.</title>
        <authorList>
            <person name="Reynolds N.K."/>
            <person name="Stajich J.E."/>
            <person name="Barry K."/>
            <person name="Grigoriev I.V."/>
            <person name="Crous P."/>
            <person name="Smith M.E."/>
        </authorList>
    </citation>
    <scope>NUCLEOTIDE SEQUENCE</scope>
    <source>
        <strain evidence="5">NRRL 3115</strain>
    </source>
</reference>
<dbReference type="GO" id="GO:0070336">
    <property type="term" value="F:flap-structured DNA binding"/>
    <property type="evidence" value="ECO:0007669"/>
    <property type="project" value="TreeGrafter"/>
</dbReference>
<keyword evidence="1" id="KW-0378">Hydrolase</keyword>
<dbReference type="OrthoDB" id="76364at2759"/>